<dbReference type="InterPro" id="IPR029055">
    <property type="entry name" value="Ntn_hydrolases_N"/>
</dbReference>
<dbReference type="SUPFAM" id="SSF56235">
    <property type="entry name" value="N-terminal nucleophile aminohydrolases (Ntn hydrolases)"/>
    <property type="match status" value="1"/>
</dbReference>
<dbReference type="OrthoDB" id="11241at10239"/>
<organism evidence="1 2">
    <name type="scientific">Enterobacteria phage JenP2</name>
    <dbReference type="NCBI Taxonomy" id="1610838"/>
    <lineage>
        <taxon>Viruses</taxon>
        <taxon>Duplodnaviria</taxon>
        <taxon>Heunggongvirae</taxon>
        <taxon>Uroviricota</taxon>
        <taxon>Caudoviricetes</taxon>
        <taxon>Queuovirinae</taxon>
        <taxon>Nonagvirus</taxon>
        <taxon>Nonagvirus JenP2</taxon>
    </lineage>
</organism>
<accession>A0A0E3JSU1</accession>
<dbReference type="Proteomes" id="UP000033024">
    <property type="component" value="Segment"/>
</dbReference>
<name>A0A0E3JSU1_9CAUD</name>
<protein>
    <submittedName>
        <fullName evidence="1">Uncharacterized protein</fullName>
    </submittedName>
</protein>
<dbReference type="KEGG" id="vg:26643518"/>
<dbReference type="RefSeq" id="YP_009217019.1">
    <property type="nucleotide sequence ID" value="NC_028997.1"/>
</dbReference>
<dbReference type="GeneID" id="26643518"/>
<proteinExistence type="predicted"/>
<reference evidence="1 2" key="1">
    <citation type="journal article" date="2015" name="Genome Announc.">
        <title>Complete Genome Sequences of Four Novel Escherichia coli Bacteriophages Belonging to New Phage Groups.</title>
        <authorList>
            <person name="Carstens A.B."/>
            <person name="Kot W."/>
            <person name="Hansen L.H."/>
        </authorList>
    </citation>
    <scope>NUCLEOTIDE SEQUENCE [LARGE SCALE GENOMIC DNA]</scope>
</reference>
<reference evidence="2" key="2">
    <citation type="submission" date="2015-01" db="EMBL/GenBank/DDBJ databases">
        <title>Complete sequence of three novel 9g-like phages.</title>
        <authorList>
            <person name="Carstens A.B."/>
            <person name="Hansen L.H."/>
            <person name="Kot W."/>
        </authorList>
    </citation>
    <scope>NUCLEOTIDE SEQUENCE [LARGE SCALE GENOMIC DNA]</scope>
</reference>
<dbReference type="EMBL" id="KP719133">
    <property type="protein sequence ID" value="AKA61034.1"/>
    <property type="molecule type" value="Genomic_DNA"/>
</dbReference>
<keyword evidence="2" id="KW-1185">Reference proteome</keyword>
<evidence type="ECO:0000313" key="1">
    <source>
        <dbReference type="EMBL" id="AKA61034.1"/>
    </source>
</evidence>
<sequence>MTAIAYRNGILAVDRQVTWGNIATTTNKVHTISIPGIGLCLVAMSGKLRAVDDIVEHLQTTSRGRKEPFSDLNPDSRYGIAVTQELVVYPIYGDGKLGLPDTNEFIAEGSAFEFLMGTMAAGCSAEDAVQLACVYCDSCGQGVNFYDVAYTLKMAQCKPEEEPF</sequence>
<evidence type="ECO:0000313" key="2">
    <source>
        <dbReference type="Proteomes" id="UP000033024"/>
    </source>
</evidence>